<dbReference type="EC" id="2.7.11.1" evidence="4"/>
<reference evidence="26" key="1">
    <citation type="journal article" date="2020" name="Nat. Genet.">
        <title>Genomic diversifications of five Gossypium allopolyploid species and their impact on cotton improvement.</title>
        <authorList>
            <person name="Chen Z.J."/>
            <person name="Sreedasyam A."/>
            <person name="Ando A."/>
            <person name="Song Q."/>
            <person name="De Santiago L.M."/>
            <person name="Hulse-Kemp A.M."/>
            <person name="Ding M."/>
            <person name="Ye W."/>
            <person name="Kirkbride R.C."/>
            <person name="Jenkins J."/>
            <person name="Plott C."/>
            <person name="Lovell J."/>
            <person name="Lin Y.M."/>
            <person name="Vaughn R."/>
            <person name="Liu B."/>
            <person name="Simpson S."/>
            <person name="Scheffler B.E."/>
            <person name="Wen L."/>
            <person name="Saski C.A."/>
            <person name="Grover C.E."/>
            <person name="Hu G."/>
            <person name="Conover J.L."/>
            <person name="Carlson J.W."/>
            <person name="Shu S."/>
            <person name="Boston L.B."/>
            <person name="Williams M."/>
            <person name="Peterson D.G."/>
            <person name="McGee K."/>
            <person name="Jones D.C."/>
            <person name="Wendel J.F."/>
            <person name="Stelly D.M."/>
            <person name="Grimwood J."/>
            <person name="Schmutz J."/>
        </authorList>
    </citation>
    <scope>NUCLEOTIDE SEQUENCE [LARGE SCALE GENOMIC DNA]</scope>
    <source>
        <strain evidence="26">cv. 3-79</strain>
    </source>
</reference>
<evidence type="ECO:0000256" key="4">
    <source>
        <dbReference type="ARBA" id="ARBA00012513"/>
    </source>
</evidence>
<feature type="binding site" evidence="21">
    <location>
        <position position="529"/>
    </location>
    <ligand>
        <name>ATP</name>
        <dbReference type="ChEBI" id="CHEBI:30616"/>
    </ligand>
</feature>
<dbReference type="PROSITE" id="PS50011">
    <property type="entry name" value="PROTEIN_KINASE_DOM"/>
    <property type="match status" value="1"/>
</dbReference>
<evidence type="ECO:0000256" key="8">
    <source>
        <dbReference type="ARBA" id="ARBA00022679"/>
    </source>
</evidence>
<keyword evidence="17" id="KW-0675">Receptor</keyword>
<dbReference type="Gene3D" id="3.80.10.10">
    <property type="entry name" value="Ribonuclease Inhibitor"/>
    <property type="match status" value="2"/>
</dbReference>
<dbReference type="OrthoDB" id="676979at2759"/>
<dbReference type="PANTHER" id="PTHR48053:SF126">
    <property type="entry name" value="MDIS1-INTERACTING RECEPTOR LIKE KINASE 2-LIKE ISOFORM X1"/>
    <property type="match status" value="1"/>
</dbReference>
<comment type="catalytic activity">
    <reaction evidence="20">
        <text>L-seryl-[protein] + ATP = O-phospho-L-seryl-[protein] + ADP + H(+)</text>
        <dbReference type="Rhea" id="RHEA:17989"/>
        <dbReference type="Rhea" id="RHEA-COMP:9863"/>
        <dbReference type="Rhea" id="RHEA-COMP:11604"/>
        <dbReference type="ChEBI" id="CHEBI:15378"/>
        <dbReference type="ChEBI" id="CHEBI:29999"/>
        <dbReference type="ChEBI" id="CHEBI:30616"/>
        <dbReference type="ChEBI" id="CHEBI:83421"/>
        <dbReference type="ChEBI" id="CHEBI:456216"/>
        <dbReference type="EC" id="2.7.11.1"/>
    </reaction>
</comment>
<keyword evidence="12 21" id="KW-0547">Nucleotide-binding</keyword>
<dbReference type="InterPro" id="IPR051716">
    <property type="entry name" value="Plant_RL_S/T_kinase"/>
</dbReference>
<dbReference type="FunFam" id="3.80.10.10:FF:000095">
    <property type="entry name" value="LRR receptor-like serine/threonine-protein kinase GSO1"/>
    <property type="match status" value="1"/>
</dbReference>
<dbReference type="SMART" id="SM00369">
    <property type="entry name" value="LRR_TYP"/>
    <property type="match status" value="9"/>
</dbReference>
<dbReference type="InterPro" id="IPR017441">
    <property type="entry name" value="Protein_kinase_ATP_BS"/>
</dbReference>
<organism evidence="25 26">
    <name type="scientific">Gossypium barbadense</name>
    <name type="common">Sea Island cotton</name>
    <name type="synonym">Hibiscus barbadensis</name>
    <dbReference type="NCBI Taxonomy" id="3634"/>
    <lineage>
        <taxon>Eukaryota</taxon>
        <taxon>Viridiplantae</taxon>
        <taxon>Streptophyta</taxon>
        <taxon>Embryophyta</taxon>
        <taxon>Tracheophyta</taxon>
        <taxon>Spermatophyta</taxon>
        <taxon>Magnoliopsida</taxon>
        <taxon>eudicotyledons</taxon>
        <taxon>Gunneridae</taxon>
        <taxon>Pentapetalae</taxon>
        <taxon>rosids</taxon>
        <taxon>malvids</taxon>
        <taxon>Malvales</taxon>
        <taxon>Malvaceae</taxon>
        <taxon>Malvoideae</taxon>
        <taxon>Gossypium</taxon>
    </lineage>
</organism>
<dbReference type="EMBL" id="CM018223">
    <property type="protein sequence ID" value="KAB2011418.1"/>
    <property type="molecule type" value="Genomic_DNA"/>
</dbReference>
<evidence type="ECO:0000256" key="1">
    <source>
        <dbReference type="ARBA" id="ARBA00004236"/>
    </source>
</evidence>
<keyword evidence="11" id="KW-0677">Repeat</keyword>
<evidence type="ECO:0000256" key="17">
    <source>
        <dbReference type="ARBA" id="ARBA00023170"/>
    </source>
</evidence>
<evidence type="ECO:0000256" key="20">
    <source>
        <dbReference type="ARBA" id="ARBA00048679"/>
    </source>
</evidence>
<dbReference type="FunFam" id="3.80.10.10:FF:000275">
    <property type="entry name" value="Leucine-rich repeat receptor-like protein kinase"/>
    <property type="match status" value="1"/>
</dbReference>
<keyword evidence="26" id="KW-1185">Reference proteome</keyword>
<keyword evidence="6" id="KW-0597">Phosphoprotein</keyword>
<dbReference type="Pfam" id="PF00069">
    <property type="entry name" value="Pkinase"/>
    <property type="match status" value="1"/>
</dbReference>
<evidence type="ECO:0000256" key="16">
    <source>
        <dbReference type="ARBA" id="ARBA00023136"/>
    </source>
</evidence>
<dbReference type="FunFam" id="1.10.510.10:FF:000445">
    <property type="entry name" value="MDIS1-interacting receptor like kinase 2"/>
    <property type="match status" value="1"/>
</dbReference>
<dbReference type="Pfam" id="PF23598">
    <property type="entry name" value="LRR_14"/>
    <property type="match status" value="1"/>
</dbReference>
<evidence type="ECO:0000256" key="23">
    <source>
        <dbReference type="SAM" id="SignalP"/>
    </source>
</evidence>
<keyword evidence="16 22" id="KW-0472">Membrane</keyword>
<evidence type="ECO:0000256" key="7">
    <source>
        <dbReference type="ARBA" id="ARBA00022614"/>
    </source>
</evidence>
<accession>A0A5J5PXP7</accession>
<evidence type="ECO:0000256" key="11">
    <source>
        <dbReference type="ARBA" id="ARBA00022737"/>
    </source>
</evidence>
<dbReference type="Gene3D" id="3.30.200.20">
    <property type="entry name" value="Phosphorylase Kinase, domain 1"/>
    <property type="match status" value="1"/>
</dbReference>
<dbReference type="InterPro" id="IPR055414">
    <property type="entry name" value="LRR_R13L4/SHOC2-like"/>
</dbReference>
<evidence type="ECO:0000313" key="25">
    <source>
        <dbReference type="EMBL" id="KAB2011418.1"/>
    </source>
</evidence>
<dbReference type="SMART" id="SM00365">
    <property type="entry name" value="LRR_SD22"/>
    <property type="match status" value="6"/>
</dbReference>
<dbReference type="SUPFAM" id="SSF52058">
    <property type="entry name" value="L domain-like"/>
    <property type="match status" value="1"/>
</dbReference>
<keyword evidence="9 22" id="KW-0812">Transmembrane</keyword>
<dbReference type="InterPro" id="IPR003591">
    <property type="entry name" value="Leu-rich_rpt_typical-subtyp"/>
</dbReference>
<evidence type="ECO:0000256" key="19">
    <source>
        <dbReference type="ARBA" id="ARBA00047899"/>
    </source>
</evidence>
<evidence type="ECO:0000256" key="22">
    <source>
        <dbReference type="SAM" id="Phobius"/>
    </source>
</evidence>
<dbReference type="PROSITE" id="PS00107">
    <property type="entry name" value="PROTEIN_KINASE_ATP"/>
    <property type="match status" value="1"/>
</dbReference>
<evidence type="ECO:0000256" key="3">
    <source>
        <dbReference type="ARBA" id="ARBA00009592"/>
    </source>
</evidence>
<dbReference type="InterPro" id="IPR011009">
    <property type="entry name" value="Kinase-like_dom_sf"/>
</dbReference>
<feature type="signal peptide" evidence="23">
    <location>
        <begin position="1"/>
        <end position="22"/>
    </location>
</feature>
<evidence type="ECO:0000256" key="13">
    <source>
        <dbReference type="ARBA" id="ARBA00022777"/>
    </source>
</evidence>
<keyword evidence="15 22" id="KW-1133">Transmembrane helix</keyword>
<feature type="transmembrane region" description="Helical" evidence="22">
    <location>
        <begin position="436"/>
        <end position="459"/>
    </location>
</feature>
<comment type="subcellular location">
    <subcellularLocation>
        <location evidence="1">Cell membrane</location>
    </subcellularLocation>
    <subcellularLocation>
        <location evidence="2">Membrane</location>
        <topology evidence="2">Single-pass type I membrane protein</topology>
    </subcellularLocation>
</comment>
<evidence type="ECO:0000256" key="6">
    <source>
        <dbReference type="ARBA" id="ARBA00022553"/>
    </source>
</evidence>
<dbReference type="Pfam" id="PF00560">
    <property type="entry name" value="LRR_1"/>
    <property type="match status" value="4"/>
</dbReference>
<name>A0A5J5PXP7_GOSBA</name>
<keyword evidence="10 23" id="KW-0732">Signal</keyword>
<evidence type="ECO:0000313" key="26">
    <source>
        <dbReference type="Proteomes" id="UP000327439"/>
    </source>
</evidence>
<evidence type="ECO:0000256" key="12">
    <source>
        <dbReference type="ARBA" id="ARBA00022741"/>
    </source>
</evidence>
<evidence type="ECO:0000256" key="9">
    <source>
        <dbReference type="ARBA" id="ARBA00022692"/>
    </source>
</evidence>
<dbReference type="SUPFAM" id="SSF56112">
    <property type="entry name" value="Protein kinase-like (PK-like)"/>
    <property type="match status" value="1"/>
</dbReference>
<keyword evidence="13" id="KW-0418">Kinase</keyword>
<dbReference type="GO" id="GO:0005524">
    <property type="term" value="F:ATP binding"/>
    <property type="evidence" value="ECO:0007669"/>
    <property type="project" value="UniProtKB-UniRule"/>
</dbReference>
<evidence type="ECO:0000256" key="14">
    <source>
        <dbReference type="ARBA" id="ARBA00022840"/>
    </source>
</evidence>
<feature type="chain" id="PRO_5023846736" description="non-specific serine/threonine protein kinase" evidence="23">
    <location>
        <begin position="23"/>
        <end position="816"/>
    </location>
</feature>
<dbReference type="PANTHER" id="PTHR48053">
    <property type="entry name" value="LEUCINE RICH REPEAT FAMILY PROTEIN, EXPRESSED"/>
    <property type="match status" value="1"/>
</dbReference>
<keyword evidence="8" id="KW-0808">Transferase</keyword>
<evidence type="ECO:0000256" key="10">
    <source>
        <dbReference type="ARBA" id="ARBA00022729"/>
    </source>
</evidence>
<dbReference type="PROSITE" id="PS00109">
    <property type="entry name" value="PROTEIN_KINASE_TYR"/>
    <property type="match status" value="1"/>
</dbReference>
<dbReference type="PRINTS" id="PR00019">
    <property type="entry name" value="LEURICHRPT"/>
</dbReference>
<keyword evidence="14 21" id="KW-0067">ATP-binding</keyword>
<dbReference type="GO" id="GO:0005886">
    <property type="term" value="C:plasma membrane"/>
    <property type="evidence" value="ECO:0007669"/>
    <property type="project" value="UniProtKB-SubCell"/>
</dbReference>
<evidence type="ECO:0000256" key="21">
    <source>
        <dbReference type="PROSITE-ProRule" id="PRU10141"/>
    </source>
</evidence>
<comment type="similarity">
    <text evidence="3">Belongs to the RLP family.</text>
</comment>
<dbReference type="InterPro" id="IPR001611">
    <property type="entry name" value="Leu-rich_rpt"/>
</dbReference>
<evidence type="ECO:0000256" key="5">
    <source>
        <dbReference type="ARBA" id="ARBA00022527"/>
    </source>
</evidence>
<comment type="catalytic activity">
    <reaction evidence="19">
        <text>L-threonyl-[protein] + ATP = O-phospho-L-threonyl-[protein] + ADP + H(+)</text>
        <dbReference type="Rhea" id="RHEA:46608"/>
        <dbReference type="Rhea" id="RHEA-COMP:11060"/>
        <dbReference type="Rhea" id="RHEA-COMP:11605"/>
        <dbReference type="ChEBI" id="CHEBI:15378"/>
        <dbReference type="ChEBI" id="CHEBI:30013"/>
        <dbReference type="ChEBI" id="CHEBI:30616"/>
        <dbReference type="ChEBI" id="CHEBI:61977"/>
        <dbReference type="ChEBI" id="CHEBI:456216"/>
        <dbReference type="EC" id="2.7.11.1"/>
    </reaction>
</comment>
<feature type="domain" description="Protein kinase" evidence="24">
    <location>
        <begin position="500"/>
        <end position="768"/>
    </location>
</feature>
<keyword evidence="5" id="KW-0723">Serine/threonine-protein kinase</keyword>
<evidence type="ECO:0000256" key="15">
    <source>
        <dbReference type="ARBA" id="ARBA00022989"/>
    </source>
</evidence>
<dbReference type="InterPro" id="IPR032675">
    <property type="entry name" value="LRR_dom_sf"/>
</dbReference>
<dbReference type="AlphaFoldDB" id="A0A5J5PXP7"/>
<dbReference type="FunFam" id="3.30.200.20:FF:000309">
    <property type="entry name" value="Leucine-rich repeat receptor protein kinase MSP1"/>
    <property type="match status" value="1"/>
</dbReference>
<dbReference type="InterPro" id="IPR008266">
    <property type="entry name" value="Tyr_kinase_AS"/>
</dbReference>
<sequence>MASPVCFTTLVLSHVLISFVVAIVPTLGTGSTRLDTISSLEMEAEALLRTGWWSWHSNDTSKRCTWPGILCDNARSITRIYLYHNYLTGQLPQSLGKLTRLKELNLSGNSFEGSIPLDWRNLKSLKQLDLSNNQILGPIPSTLGNLTNLKMLNLSKNQISGPIPSTLGKLTNLKQLDLSFNQITGAIPSTLGRLTNLKFLYFTSNQISGFIPSELQNMKSLVKLYLNENMLDGPIPYEIGNMKNLVALDLSKNRLNGLIHSSISYLSRLRYLYLDSNFLEGPLPQVVENLNDLRCLNLSNNQLIGPIPSQIGDCSILQELSLSNNQIIGSIPFEVLVCPSHILDISHNFIEGEIPHQFGIMVNISILDLSHNKLRGMIPKSLRPKEKVNLSYNFLEGPIPHYLSGFPSDSFRGNKHLCGKISGFFLCPSTPSNRVIIARIVIPIVGFLALLSMGFLLYLRCRVENNTFKSNVTKNGDLFSILNFDGRIAFQDIINATEDFDNRYWIGTGGYGSVYRAHLPSGKIVAVKKLNHREAEITTFEKSFKNEAKLLSEIRHKNIIKLHGFCLHNHCMFLIYEYMARGSLFCVLENDIEAVGLDWIKRVKIIKDTSCALSYLHHDCHPPIVHRDISSNNILLNSNHEACVSDFGTARFLDPDSSNQTMLVGTYGYIAPELAYTMVVNEKCDVYSFGVLALQTLMGKHPGGLLVSLSTSYSKNIMLSDILDPRLSLPSDQRVAKDIAFVATIAFACLRLNPKFRPTMKCVSQEFLSRKGLVTNRLQAISLLQLKEHDMYLDDKGKIQAQDSGEDGEIHAISST</sequence>
<evidence type="ECO:0000256" key="2">
    <source>
        <dbReference type="ARBA" id="ARBA00004479"/>
    </source>
</evidence>
<protein>
    <recommendedName>
        <fullName evidence="4">non-specific serine/threonine protein kinase</fullName>
        <ecNumber evidence="4">2.7.11.1</ecNumber>
    </recommendedName>
</protein>
<evidence type="ECO:0000259" key="24">
    <source>
        <dbReference type="PROSITE" id="PS50011"/>
    </source>
</evidence>
<gene>
    <name evidence="25" type="ORF">ES319_D09G018800v1</name>
</gene>
<dbReference type="Pfam" id="PF13855">
    <property type="entry name" value="LRR_8"/>
    <property type="match status" value="1"/>
</dbReference>
<dbReference type="GO" id="GO:0004674">
    <property type="term" value="F:protein serine/threonine kinase activity"/>
    <property type="evidence" value="ECO:0007669"/>
    <property type="project" value="UniProtKB-KW"/>
</dbReference>
<dbReference type="Proteomes" id="UP000327439">
    <property type="component" value="Chromosome D09"/>
</dbReference>
<keyword evidence="18" id="KW-0325">Glycoprotein</keyword>
<dbReference type="Gene3D" id="1.10.510.10">
    <property type="entry name" value="Transferase(Phosphotransferase) domain 1"/>
    <property type="match status" value="1"/>
</dbReference>
<dbReference type="InterPro" id="IPR000719">
    <property type="entry name" value="Prot_kinase_dom"/>
</dbReference>
<keyword evidence="7" id="KW-0433">Leucine-rich repeat</keyword>
<evidence type="ECO:0000256" key="18">
    <source>
        <dbReference type="ARBA" id="ARBA00023180"/>
    </source>
</evidence>
<proteinExistence type="inferred from homology"/>